<evidence type="ECO:0000313" key="2">
    <source>
        <dbReference type="EMBL" id="QHN39987.1"/>
    </source>
</evidence>
<sequence length="239" mass="25735">MSQNPELPTAVIASGGIVHDFPASSAELATVLAECGFTDITVTDDVDALFSGLPGRSGRPLVVMNMLRFRMELDRYAHLRDEWALTLSANARTGLTDHVRGGGGLLAMHGAAICFDDWPEWRDLLGGRWEWDRSCHPPYGPMAVTVRTDTSPVVAGIGDFDIDDEAYGFLDLATDVTGLAFSAHGGAEHPLLWTRRVGRGRVAYDALGHDVASLRLPQHRTIVSRAALWAAGADSSLPS</sequence>
<dbReference type="PANTHER" id="PTHR40469:SF2">
    <property type="entry name" value="GALACTOSE-BINDING DOMAIN-LIKE SUPERFAMILY PROTEIN"/>
    <property type="match status" value="1"/>
</dbReference>
<dbReference type="Gene3D" id="3.40.50.880">
    <property type="match status" value="1"/>
</dbReference>
<dbReference type="AlphaFoldDB" id="A0A857MKQ1"/>
<evidence type="ECO:0000259" key="1">
    <source>
        <dbReference type="Pfam" id="PF06283"/>
    </source>
</evidence>
<reference evidence="2" key="1">
    <citation type="journal article" date="2021" name="Nat. Microbiol.">
        <title>Cocultivation of an ultrasmall environmental parasitic bacterium with lytic ability against bacteria associated with wastewater foams.</title>
        <authorList>
            <person name="Batinovic S."/>
            <person name="Rose J.J.A."/>
            <person name="Ratcliffe J."/>
            <person name="Seviour R.J."/>
            <person name="Petrovski S."/>
        </authorList>
    </citation>
    <scope>NUCLEOTIDE SEQUENCE</scope>
    <source>
        <strain evidence="2">CON44</strain>
    </source>
</reference>
<organism evidence="2">
    <name type="scientific">Gordonia amarae</name>
    <dbReference type="NCBI Taxonomy" id="36821"/>
    <lineage>
        <taxon>Bacteria</taxon>
        <taxon>Bacillati</taxon>
        <taxon>Actinomycetota</taxon>
        <taxon>Actinomycetes</taxon>
        <taxon>Mycobacteriales</taxon>
        <taxon>Gordoniaceae</taxon>
        <taxon>Gordonia</taxon>
    </lineage>
</organism>
<dbReference type="PANTHER" id="PTHR40469">
    <property type="entry name" value="SECRETED GLYCOSYL HYDROLASE"/>
    <property type="match status" value="1"/>
</dbReference>
<protein>
    <submittedName>
        <fullName evidence="2">ThuA domain-containing protein</fullName>
    </submittedName>
</protein>
<feature type="domain" description="ThuA-like" evidence="1">
    <location>
        <begin position="73"/>
        <end position="230"/>
    </location>
</feature>
<name>A0A857MKQ1_9ACTN</name>
<dbReference type="Pfam" id="PF06283">
    <property type="entry name" value="ThuA"/>
    <property type="match status" value="1"/>
</dbReference>
<dbReference type="RefSeq" id="WP_005182916.1">
    <property type="nucleotide sequence ID" value="NZ_CP045804.1"/>
</dbReference>
<dbReference type="SUPFAM" id="SSF52317">
    <property type="entry name" value="Class I glutamine amidotransferase-like"/>
    <property type="match status" value="1"/>
</dbReference>
<proteinExistence type="predicted"/>
<gene>
    <name evidence="2" type="ORF">GII30_13210</name>
</gene>
<dbReference type="EMBL" id="CP045810">
    <property type="protein sequence ID" value="QHN39987.1"/>
    <property type="molecule type" value="Genomic_DNA"/>
</dbReference>
<accession>A0A857MKQ1</accession>
<dbReference type="InterPro" id="IPR029062">
    <property type="entry name" value="Class_I_gatase-like"/>
</dbReference>
<dbReference type="InterPro" id="IPR029010">
    <property type="entry name" value="ThuA-like"/>
</dbReference>